<comment type="caution">
    <text evidence="21">The sequence shown here is derived from an EMBL/GenBank/DDBJ whole genome shotgun (WGS) entry which is preliminary data.</text>
</comment>
<evidence type="ECO:0000256" key="15">
    <source>
        <dbReference type="PIRSR" id="PIRSR606539-1"/>
    </source>
</evidence>
<feature type="binding site" evidence="16">
    <location>
        <position position="487"/>
    </location>
    <ligand>
        <name>ATP</name>
        <dbReference type="ChEBI" id="CHEBI:30616"/>
    </ligand>
</feature>
<feature type="transmembrane region" description="Helical" evidence="18">
    <location>
        <begin position="1143"/>
        <end position="1166"/>
    </location>
</feature>
<feature type="binding site" evidence="16">
    <location>
        <position position="943"/>
    </location>
    <ligand>
        <name>ATP</name>
        <dbReference type="ChEBI" id="CHEBI:30616"/>
    </ligand>
</feature>
<keyword evidence="22" id="KW-1185">Reference proteome</keyword>
<keyword evidence="3" id="KW-0813">Transport</keyword>
<dbReference type="GO" id="GO:0016887">
    <property type="term" value="F:ATP hydrolysis activity"/>
    <property type="evidence" value="ECO:0007669"/>
    <property type="project" value="InterPro"/>
</dbReference>
<keyword evidence="8 16" id="KW-0067">ATP-binding</keyword>
<feature type="binding site" evidence="16">
    <location>
        <position position="681"/>
    </location>
    <ligand>
        <name>ATP</name>
        <dbReference type="ChEBI" id="CHEBI:30616"/>
    </ligand>
</feature>
<evidence type="ECO:0000259" key="19">
    <source>
        <dbReference type="Pfam" id="PF16209"/>
    </source>
</evidence>
<dbReference type="Gene3D" id="3.40.1110.10">
    <property type="entry name" value="Calcium-transporting ATPase, cytoplasmic domain N"/>
    <property type="match status" value="1"/>
</dbReference>
<comment type="catalytic activity">
    <reaction evidence="14">
        <text>a 1,2-diacyl-sn-glycero-3-phosphoethanolamine(out) + ATP + H2O = a 1,2-diacyl-sn-glycero-3-phosphoethanolamine(in) + ADP + phosphate + H(+)</text>
        <dbReference type="Rhea" id="RHEA:66132"/>
        <dbReference type="ChEBI" id="CHEBI:15377"/>
        <dbReference type="ChEBI" id="CHEBI:15378"/>
        <dbReference type="ChEBI" id="CHEBI:30616"/>
        <dbReference type="ChEBI" id="CHEBI:43474"/>
        <dbReference type="ChEBI" id="CHEBI:64612"/>
        <dbReference type="ChEBI" id="CHEBI:456216"/>
    </reaction>
    <physiologicalReaction direction="left-to-right" evidence="14">
        <dbReference type="Rhea" id="RHEA:66133"/>
    </physiologicalReaction>
</comment>
<dbReference type="InterPro" id="IPR006539">
    <property type="entry name" value="P-type_ATPase_IV"/>
</dbReference>
<feature type="binding site" evidence="16">
    <location>
        <position position="797"/>
    </location>
    <ligand>
        <name>ATP</name>
        <dbReference type="ChEBI" id="CHEBI:30616"/>
    </ligand>
</feature>
<dbReference type="NCBIfam" id="TIGR01652">
    <property type="entry name" value="ATPase-Plipid"/>
    <property type="match status" value="1"/>
</dbReference>
<dbReference type="SFLD" id="SFLDF00027">
    <property type="entry name" value="p-type_atpase"/>
    <property type="match status" value="1"/>
</dbReference>
<evidence type="ECO:0000256" key="16">
    <source>
        <dbReference type="PIRSR" id="PIRSR606539-2"/>
    </source>
</evidence>
<dbReference type="Gene3D" id="2.70.150.10">
    <property type="entry name" value="Calcium-transporting ATPase, cytoplasmic transduction domain A"/>
    <property type="match status" value="1"/>
</dbReference>
<dbReference type="GO" id="GO:0000287">
    <property type="term" value="F:magnesium ion binding"/>
    <property type="evidence" value="ECO:0007669"/>
    <property type="project" value="UniProtKB-UniRule"/>
</dbReference>
<evidence type="ECO:0000259" key="20">
    <source>
        <dbReference type="Pfam" id="PF16212"/>
    </source>
</evidence>
<keyword evidence="4" id="KW-0597">Phosphoprotein</keyword>
<evidence type="ECO:0000256" key="1">
    <source>
        <dbReference type="ARBA" id="ARBA00004127"/>
    </source>
</evidence>
<dbReference type="Pfam" id="PF16212">
    <property type="entry name" value="PhoLip_ATPase_C"/>
    <property type="match status" value="1"/>
</dbReference>
<comment type="similarity">
    <text evidence="2 18">Belongs to the cation transport ATPase (P-type) (TC 3.A.3) family. Type IV subfamily.</text>
</comment>
<feature type="binding site" evidence="17">
    <location>
        <position position="943"/>
    </location>
    <ligand>
        <name>Mg(2+)</name>
        <dbReference type="ChEBI" id="CHEBI:18420"/>
    </ligand>
</feature>
<comment type="catalytic activity">
    <reaction evidence="13 18">
        <text>ATP + H2O + phospholipidSide 1 = ADP + phosphate + phospholipidSide 2.</text>
        <dbReference type="EC" id="7.6.2.1"/>
    </reaction>
</comment>
<protein>
    <recommendedName>
        <fullName evidence="18">Phospholipid-transporting ATPase</fullName>
        <ecNumber evidence="18">7.6.2.1</ecNumber>
    </recommendedName>
</protein>
<feature type="binding site" evidence="16">
    <location>
        <position position="918"/>
    </location>
    <ligand>
        <name>ATP</name>
        <dbReference type="ChEBI" id="CHEBI:30616"/>
    </ligand>
</feature>
<evidence type="ECO:0000256" key="9">
    <source>
        <dbReference type="ARBA" id="ARBA00022842"/>
    </source>
</evidence>
<feature type="transmembrane region" description="Helical" evidence="18">
    <location>
        <begin position="1028"/>
        <end position="1049"/>
    </location>
</feature>
<dbReference type="SUPFAM" id="SSF81653">
    <property type="entry name" value="Calcium ATPase, transduction domain A"/>
    <property type="match status" value="1"/>
</dbReference>
<dbReference type="InterPro" id="IPR032631">
    <property type="entry name" value="P-type_ATPase_N"/>
</dbReference>
<dbReference type="InterPro" id="IPR023298">
    <property type="entry name" value="ATPase_P-typ_TM_dom_sf"/>
</dbReference>
<reference evidence="21" key="1">
    <citation type="submission" date="2020-05" db="EMBL/GenBank/DDBJ databases">
        <title>Phylogenomic resolution of chytrid fungi.</title>
        <authorList>
            <person name="Stajich J.E."/>
            <person name="Amses K."/>
            <person name="Simmons R."/>
            <person name="Seto K."/>
            <person name="Myers J."/>
            <person name="Bonds A."/>
            <person name="Quandt C.A."/>
            <person name="Barry K."/>
            <person name="Liu P."/>
            <person name="Grigoriev I."/>
            <person name="Longcore J.E."/>
            <person name="James T.Y."/>
        </authorList>
    </citation>
    <scope>NUCLEOTIDE SEQUENCE</scope>
    <source>
        <strain evidence="21">JEL0476</strain>
    </source>
</reference>
<evidence type="ECO:0000256" key="3">
    <source>
        <dbReference type="ARBA" id="ARBA00022448"/>
    </source>
</evidence>
<dbReference type="SFLD" id="SFLDS00003">
    <property type="entry name" value="Haloacid_Dehalogenase"/>
    <property type="match status" value="1"/>
</dbReference>
<feature type="binding site" evidence="16">
    <location>
        <position position="658"/>
    </location>
    <ligand>
        <name>ATP</name>
        <dbReference type="ChEBI" id="CHEBI:30616"/>
    </ligand>
</feature>
<name>A0AAD5U552_9FUNG</name>
<proteinExistence type="inferred from homology"/>
<evidence type="ECO:0000256" key="11">
    <source>
        <dbReference type="ARBA" id="ARBA00022989"/>
    </source>
</evidence>
<organism evidence="21 22">
    <name type="scientific">Clydaea vesicula</name>
    <dbReference type="NCBI Taxonomy" id="447962"/>
    <lineage>
        <taxon>Eukaryota</taxon>
        <taxon>Fungi</taxon>
        <taxon>Fungi incertae sedis</taxon>
        <taxon>Chytridiomycota</taxon>
        <taxon>Chytridiomycota incertae sedis</taxon>
        <taxon>Chytridiomycetes</taxon>
        <taxon>Lobulomycetales</taxon>
        <taxon>Lobulomycetaceae</taxon>
        <taxon>Clydaea</taxon>
    </lineage>
</organism>
<feature type="binding site" evidence="16">
    <location>
        <position position="489"/>
    </location>
    <ligand>
        <name>ATP</name>
        <dbReference type="ChEBI" id="CHEBI:30616"/>
    </ligand>
</feature>
<evidence type="ECO:0000313" key="21">
    <source>
        <dbReference type="EMBL" id="KAJ3222002.1"/>
    </source>
</evidence>
<dbReference type="EMBL" id="JADGJW010000197">
    <property type="protein sequence ID" value="KAJ3222002.1"/>
    <property type="molecule type" value="Genomic_DNA"/>
</dbReference>
<dbReference type="GO" id="GO:0045332">
    <property type="term" value="P:phospholipid translocation"/>
    <property type="evidence" value="ECO:0007669"/>
    <property type="project" value="TreeGrafter"/>
</dbReference>
<dbReference type="GO" id="GO:0005524">
    <property type="term" value="F:ATP binding"/>
    <property type="evidence" value="ECO:0007669"/>
    <property type="project" value="UniProtKB-UniRule"/>
</dbReference>
<dbReference type="PRINTS" id="PR00119">
    <property type="entry name" value="CATATPASE"/>
</dbReference>
<feature type="binding site" evidence="16">
    <location>
        <position position="488"/>
    </location>
    <ligand>
        <name>ATP</name>
        <dbReference type="ChEBI" id="CHEBI:30616"/>
    </ligand>
</feature>
<dbReference type="InterPro" id="IPR036412">
    <property type="entry name" value="HAD-like_sf"/>
</dbReference>
<dbReference type="InterPro" id="IPR023214">
    <property type="entry name" value="HAD_sf"/>
</dbReference>
<keyword evidence="7 16" id="KW-0547">Nucleotide-binding</keyword>
<keyword evidence="9 17" id="KW-0460">Magnesium</keyword>
<dbReference type="InterPro" id="IPR001757">
    <property type="entry name" value="P_typ_ATPase"/>
</dbReference>
<comment type="cofactor">
    <cofactor evidence="17">
        <name>Mg(2+)</name>
        <dbReference type="ChEBI" id="CHEBI:18420"/>
    </cofactor>
</comment>
<dbReference type="PROSITE" id="PS00154">
    <property type="entry name" value="ATPASE_E1_E2"/>
    <property type="match status" value="1"/>
</dbReference>
<dbReference type="InterPro" id="IPR032630">
    <property type="entry name" value="P_typ_ATPase_c"/>
</dbReference>
<feature type="transmembrane region" description="Helical" evidence="18">
    <location>
        <begin position="1178"/>
        <end position="1197"/>
    </location>
</feature>
<dbReference type="NCBIfam" id="TIGR01494">
    <property type="entry name" value="ATPase_P-type"/>
    <property type="match status" value="2"/>
</dbReference>
<keyword evidence="12 18" id="KW-0472">Membrane</keyword>
<evidence type="ECO:0000256" key="5">
    <source>
        <dbReference type="ARBA" id="ARBA00022692"/>
    </source>
</evidence>
<feature type="transmembrane region" description="Helical" evidence="18">
    <location>
        <begin position="1118"/>
        <end position="1136"/>
    </location>
</feature>
<evidence type="ECO:0000256" key="7">
    <source>
        <dbReference type="ARBA" id="ARBA00022741"/>
    </source>
</evidence>
<gene>
    <name evidence="21" type="primary">DNF1</name>
    <name evidence="21" type="ORF">HK099_002819</name>
</gene>
<dbReference type="CDD" id="cd02073">
    <property type="entry name" value="P-type_ATPase_APLT_Dnf-like"/>
    <property type="match status" value="1"/>
</dbReference>
<feature type="binding site" evidence="17">
    <location>
        <position position="489"/>
    </location>
    <ligand>
        <name>Mg(2+)</name>
        <dbReference type="ChEBI" id="CHEBI:18420"/>
    </ligand>
</feature>
<feature type="binding site" evidence="16">
    <location>
        <position position="715"/>
    </location>
    <ligand>
        <name>ATP</name>
        <dbReference type="ChEBI" id="CHEBI:30616"/>
    </ligand>
</feature>
<feature type="binding site" evidence="17">
    <location>
        <position position="939"/>
    </location>
    <ligand>
        <name>Mg(2+)</name>
        <dbReference type="ChEBI" id="CHEBI:18420"/>
    </ligand>
</feature>
<dbReference type="InterPro" id="IPR023299">
    <property type="entry name" value="ATPase_P-typ_cyto_dom_N"/>
</dbReference>
<feature type="binding site" evidence="17">
    <location>
        <position position="487"/>
    </location>
    <ligand>
        <name>Mg(2+)</name>
        <dbReference type="ChEBI" id="CHEBI:18420"/>
    </ligand>
</feature>
<feature type="transmembrane region" description="Helical" evidence="18">
    <location>
        <begin position="1079"/>
        <end position="1098"/>
    </location>
</feature>
<dbReference type="InterPro" id="IPR044492">
    <property type="entry name" value="P_typ_ATPase_HD_dom"/>
</dbReference>
<dbReference type="Proteomes" id="UP001211065">
    <property type="component" value="Unassembled WGS sequence"/>
</dbReference>
<feature type="transmembrane region" description="Helical" evidence="18">
    <location>
        <begin position="997"/>
        <end position="1016"/>
    </location>
</feature>
<feature type="binding site" evidence="16">
    <location>
        <position position="796"/>
    </location>
    <ligand>
        <name>ATP</name>
        <dbReference type="ChEBI" id="CHEBI:30616"/>
    </ligand>
</feature>
<keyword evidence="11 18" id="KW-1133">Transmembrane helix</keyword>
<evidence type="ECO:0000256" key="8">
    <source>
        <dbReference type="ARBA" id="ARBA00022840"/>
    </source>
</evidence>
<accession>A0AAD5U552</accession>
<feature type="binding site" evidence="16">
    <location>
        <position position="617"/>
    </location>
    <ligand>
        <name>ATP</name>
        <dbReference type="ChEBI" id="CHEBI:30616"/>
    </ligand>
</feature>
<evidence type="ECO:0000256" key="2">
    <source>
        <dbReference type="ARBA" id="ARBA00008109"/>
    </source>
</evidence>
<feature type="binding site" evidence="16">
    <location>
        <position position="942"/>
    </location>
    <ligand>
        <name>ATP</name>
        <dbReference type="ChEBI" id="CHEBI:30616"/>
    </ligand>
</feature>
<evidence type="ECO:0000256" key="13">
    <source>
        <dbReference type="ARBA" id="ARBA00034036"/>
    </source>
</evidence>
<dbReference type="FunFam" id="3.40.1110.10:FF:000087">
    <property type="entry name" value="Phospholipid-transporting ATPase"/>
    <property type="match status" value="1"/>
</dbReference>
<evidence type="ECO:0000256" key="18">
    <source>
        <dbReference type="RuleBase" id="RU362033"/>
    </source>
</evidence>
<dbReference type="FunFam" id="3.40.50.1000:FF:000014">
    <property type="entry name" value="Phospholipid-transporting ATPase"/>
    <property type="match status" value="1"/>
</dbReference>
<dbReference type="GO" id="GO:0005886">
    <property type="term" value="C:plasma membrane"/>
    <property type="evidence" value="ECO:0007669"/>
    <property type="project" value="TreeGrafter"/>
</dbReference>
<keyword evidence="6 17" id="KW-0479">Metal-binding</keyword>
<dbReference type="Gene3D" id="3.40.50.1000">
    <property type="entry name" value="HAD superfamily/HAD-like"/>
    <property type="match status" value="1"/>
</dbReference>
<evidence type="ECO:0000256" key="14">
    <source>
        <dbReference type="ARBA" id="ARBA00049128"/>
    </source>
</evidence>
<dbReference type="SUPFAM" id="SSF81665">
    <property type="entry name" value="Calcium ATPase, transmembrane domain M"/>
    <property type="match status" value="1"/>
</dbReference>
<evidence type="ECO:0000313" key="22">
    <source>
        <dbReference type="Proteomes" id="UP001211065"/>
    </source>
</evidence>
<evidence type="ECO:0000256" key="12">
    <source>
        <dbReference type="ARBA" id="ARBA00023136"/>
    </source>
</evidence>
<feature type="domain" description="P-type ATPase N-terminal" evidence="19">
    <location>
        <begin position="23"/>
        <end position="89"/>
    </location>
</feature>
<dbReference type="SUPFAM" id="SSF81660">
    <property type="entry name" value="Metal cation-transporting ATPase, ATP-binding domain N"/>
    <property type="match status" value="1"/>
</dbReference>
<dbReference type="PANTHER" id="PTHR24092:SF180">
    <property type="entry name" value="PHOSPHOLIPID-TRANSPORTING ATPASE DNF1-RELATED"/>
    <property type="match status" value="1"/>
</dbReference>
<dbReference type="Pfam" id="PF13246">
    <property type="entry name" value="Cation_ATPase"/>
    <property type="match status" value="1"/>
</dbReference>
<evidence type="ECO:0000256" key="6">
    <source>
        <dbReference type="ARBA" id="ARBA00022723"/>
    </source>
</evidence>
<evidence type="ECO:0000256" key="4">
    <source>
        <dbReference type="ARBA" id="ARBA00022553"/>
    </source>
</evidence>
<dbReference type="GO" id="GO:0012505">
    <property type="term" value="C:endomembrane system"/>
    <property type="evidence" value="ECO:0007669"/>
    <property type="project" value="UniProtKB-SubCell"/>
</dbReference>
<evidence type="ECO:0000256" key="10">
    <source>
        <dbReference type="ARBA" id="ARBA00022967"/>
    </source>
</evidence>
<feature type="binding site" evidence="16">
    <location>
        <position position="912"/>
    </location>
    <ligand>
        <name>ATP</name>
        <dbReference type="ChEBI" id="CHEBI:30616"/>
    </ligand>
</feature>
<keyword evidence="5 18" id="KW-0812">Transmembrane</keyword>
<dbReference type="EC" id="7.6.2.1" evidence="18"/>
<dbReference type="Pfam" id="PF16209">
    <property type="entry name" value="PhoLip_ATPase_N"/>
    <property type="match status" value="1"/>
</dbReference>
<dbReference type="GO" id="GO:0140326">
    <property type="term" value="F:ATPase-coupled intramembrane lipid transporter activity"/>
    <property type="evidence" value="ECO:0007669"/>
    <property type="project" value="UniProtKB-EC"/>
</dbReference>
<feature type="domain" description="P-type ATPase C-terminal" evidence="20">
    <location>
        <begin position="965"/>
        <end position="1212"/>
    </location>
</feature>
<sequence>MNNAVTEPALKADSSLNSRRVYVNIEPHDTSSLKQVFKSNEVHTSKYKIWNFIPKTLFEQFRRVANLFFLSLVIIQCFPEYQTVNPFLAACPLAIIVLLTAAKDATEDLKRHRTDNLINHQITKTVKGLKNENIPFFEQKSKNKKKNTNKISPEFKRPSTTELNWEDTFWKDVQVGDFIRLGNNEAIPADIFLMATSDPDCLCYVETKNLDGETNLKIMRGVVETSFISTTGECAKFGCFIDTEVPTPNLYSFSGKLTIPKDYIKYVAEKTARYGIECSEIEYSHTMQGSVESVCYVEKEVNNTTEEKSSNNFTQVPININNLLLRGCFVRNTDWVIGMVVATGDDTKIRLNSGDTPSKRSFIEKKMNEHISYNLCLLALLCVITSTASPLWEAAYFSFTQFTESNINSAKSSGWWLWFQSFLQSLITYQNIVPVSLYLTVEIVKTFQAYFIYSDIEMYSAELNAPCVPRSWNLADDLGQIEYIFSDKTGTLTRNIMEFKKCSINGVIYEEDRQPESSKEFQIKKDSSNNFGKSLNSNTTLLEDSEEKKLNKFKNAKLSKSMAIITDPQHAPAHKFFTALAVCHSVLLASNPDIEKIVDPEKNDFDSLVYQASSPDEAALVKAARDLKFVFVGREGDVLIVNILGIEQRFRILNVIEFNSTRKRMSVIAKCPDGQIRVFCKGADSVIYERLGDSQNDKKIITTKHMDLFGREGLRTLCLSSVVLTEQEYEKWDQEYQIASVSLADREEMIDAVAEKIERNLNLLGATAIEDRLQEKVPEAIHTLSNAGIKIWVLTGDKVETAINIGFSCNLLKKDMNIILLKAPQLNSKDGKNISVKDQIEMALKKYWGIKLRYSASSPLPEIEYLSNFETSSPKNALVIDGVALKHALESKEDGHLFWLLSTRCEAVLCCRVSPLQKANVVELVKVSGKGAMCLAIGDGANDVGMIQAAHIGIGIAGEEGLQAVMASDYAIAQFHYLTRLLLVHGHWSYYKTSEMILGFFFKNLIFVMPLFWYQLLCGFSSEMIFEFSYMLLYNLIFTSTPVAALGIFEQDISSKISFLIPTIYLYGIKMEAFTNKRFFLFMLEGFYQSLICFGVSILSFNEQPINSSGNSQINFELGAVMSIVTIWNANFFFFFNTHSKSWPIFVAVFGSNLTLLGWTALYSQFRDSNLFQIGSNLFIYPSFYLILLLSTALCLLPRMTIAFAYQSFHPTDIQIIQELEKFSQKNIEDEIQAYHTSSAISLYSKKSSTFSFGKSKQDLLPTTDIQKSSLQFSEDSLLVPNQKSHSEHDFFDNSDIDEIQIEEQNSLLHSVFDNTPIIQSNRITHQYAYSNNARVHFNEKTSSPHIPAQILSEESDSCIPFPSSNNYIKRSESSISNSSIHLNVMQGRGFDARGFSFSESPGVRDLILGRKDVRLSPLLLDESKNFSVSNSTQSVPGNIRPRANTFTYNKRWRHSLNNIHEKKTYDNFRSSLNNLPLPDRKSHFL</sequence>
<evidence type="ECO:0000256" key="17">
    <source>
        <dbReference type="PIRSR" id="PIRSR606539-3"/>
    </source>
</evidence>
<dbReference type="SUPFAM" id="SSF56784">
    <property type="entry name" value="HAD-like"/>
    <property type="match status" value="1"/>
</dbReference>
<dbReference type="PANTHER" id="PTHR24092">
    <property type="entry name" value="PROBABLE PHOSPHOLIPID-TRANSPORTING ATPASE"/>
    <property type="match status" value="1"/>
</dbReference>
<dbReference type="SFLD" id="SFLDG00002">
    <property type="entry name" value="C1.7:_P-type_atpase_like"/>
    <property type="match status" value="1"/>
</dbReference>
<feature type="active site" description="4-aspartylphosphate intermediate" evidence="15">
    <location>
        <position position="487"/>
    </location>
</feature>
<comment type="subcellular location">
    <subcellularLocation>
        <location evidence="1">Endomembrane system</location>
        <topology evidence="1">Multi-pass membrane protein</topology>
    </subcellularLocation>
    <subcellularLocation>
        <location evidence="18">Membrane</location>
        <topology evidence="18">Multi-pass membrane protein</topology>
    </subcellularLocation>
</comment>
<dbReference type="InterPro" id="IPR008250">
    <property type="entry name" value="ATPase_P-typ_transduc_dom_A_sf"/>
</dbReference>
<dbReference type="InterPro" id="IPR018303">
    <property type="entry name" value="ATPase_P-typ_P_site"/>
</dbReference>
<feature type="binding site" evidence="16">
    <location>
        <position position="795"/>
    </location>
    <ligand>
        <name>ATP</name>
        <dbReference type="ChEBI" id="CHEBI:30616"/>
    </ligand>
</feature>
<keyword evidence="10 18" id="KW-1278">Translocase</keyword>